<evidence type="ECO:0000313" key="1">
    <source>
        <dbReference type="EMBL" id="KAJ8970775.1"/>
    </source>
</evidence>
<proteinExistence type="predicted"/>
<accession>A0ABQ9J227</accession>
<name>A0ABQ9J227_9CUCU</name>
<reference evidence="1" key="1">
    <citation type="journal article" date="2023" name="Insect Mol. Biol.">
        <title>Genome sequencing provides insights into the evolution of gene families encoding plant cell wall-degrading enzymes in longhorned beetles.</title>
        <authorList>
            <person name="Shin N.R."/>
            <person name="Okamura Y."/>
            <person name="Kirsch R."/>
            <person name="Pauchet Y."/>
        </authorList>
    </citation>
    <scope>NUCLEOTIDE SEQUENCE</scope>
    <source>
        <strain evidence="1">MMC_N1</strain>
    </source>
</reference>
<protein>
    <submittedName>
        <fullName evidence="1">Uncharacterized protein</fullName>
    </submittedName>
</protein>
<dbReference type="EMBL" id="JAPWTJ010001578">
    <property type="protein sequence ID" value="KAJ8970775.1"/>
    <property type="molecule type" value="Genomic_DNA"/>
</dbReference>
<organism evidence="1 2">
    <name type="scientific">Molorchus minor</name>
    <dbReference type="NCBI Taxonomy" id="1323400"/>
    <lineage>
        <taxon>Eukaryota</taxon>
        <taxon>Metazoa</taxon>
        <taxon>Ecdysozoa</taxon>
        <taxon>Arthropoda</taxon>
        <taxon>Hexapoda</taxon>
        <taxon>Insecta</taxon>
        <taxon>Pterygota</taxon>
        <taxon>Neoptera</taxon>
        <taxon>Endopterygota</taxon>
        <taxon>Coleoptera</taxon>
        <taxon>Polyphaga</taxon>
        <taxon>Cucujiformia</taxon>
        <taxon>Chrysomeloidea</taxon>
        <taxon>Cerambycidae</taxon>
        <taxon>Lamiinae</taxon>
        <taxon>Monochamini</taxon>
        <taxon>Molorchus</taxon>
    </lineage>
</organism>
<comment type="caution">
    <text evidence="1">The sequence shown here is derived from an EMBL/GenBank/DDBJ whole genome shotgun (WGS) entry which is preliminary data.</text>
</comment>
<dbReference type="Proteomes" id="UP001162164">
    <property type="component" value="Unassembled WGS sequence"/>
</dbReference>
<evidence type="ECO:0000313" key="2">
    <source>
        <dbReference type="Proteomes" id="UP001162164"/>
    </source>
</evidence>
<gene>
    <name evidence="1" type="ORF">NQ317_003489</name>
</gene>
<sequence length="163" mass="19033">MSSESEEEHLPGELKNKLLRFDDVTKRKFKFLGDFIILWWQLSKSAPRHSLNEKNLKKKKYVDIYWKLQVNGKKWHTTIVTLVTDLYVEVPPNQAAIIFSTHLLHIGKLTGFPAFLEICLIGIRVVYLQLVWNVSFVIVVLNGEQDRAVAPLRSKSRSKRFKR</sequence>
<keyword evidence="2" id="KW-1185">Reference proteome</keyword>